<evidence type="ECO:0000313" key="4">
    <source>
        <dbReference type="EMBL" id="TSJ44731.1"/>
    </source>
</evidence>
<dbReference type="InterPro" id="IPR046839">
    <property type="entry name" value="ABC_toxin_N"/>
</dbReference>
<dbReference type="InterPro" id="IPR040840">
    <property type="entry name" value="TcA_TcB_BD"/>
</dbReference>
<dbReference type="Pfam" id="PF18276">
    <property type="entry name" value="TcA_TcB_BD"/>
    <property type="match status" value="1"/>
</dbReference>
<evidence type="ECO:0000259" key="2">
    <source>
        <dbReference type="Pfam" id="PF18276"/>
    </source>
</evidence>
<dbReference type="OrthoDB" id="9781691at2"/>
<feature type="domain" description="Tc toxin complex TcA C-terminal TcB-binding" evidence="2">
    <location>
        <begin position="2852"/>
        <end position="3143"/>
    </location>
</feature>
<evidence type="ECO:0000256" key="1">
    <source>
        <dbReference type="SAM" id="Coils"/>
    </source>
</evidence>
<protein>
    <submittedName>
        <fullName evidence="4">Uncharacterized protein</fullName>
    </submittedName>
</protein>
<accession>A0A556MXS7</accession>
<name>A0A556MXS7_9FLAO</name>
<evidence type="ECO:0000259" key="3">
    <source>
        <dbReference type="Pfam" id="PF20220"/>
    </source>
</evidence>
<dbReference type="EMBL" id="VLPL01000004">
    <property type="protein sequence ID" value="TSJ44731.1"/>
    <property type="molecule type" value="Genomic_DNA"/>
</dbReference>
<feature type="domain" description="ABC toxin N-terminal" evidence="3">
    <location>
        <begin position="1667"/>
        <end position="1782"/>
    </location>
</feature>
<dbReference type="Proteomes" id="UP000316008">
    <property type="component" value="Unassembled WGS sequence"/>
</dbReference>
<proteinExistence type="predicted"/>
<dbReference type="Pfam" id="PF20220">
    <property type="entry name" value="ABC_toxin_N"/>
    <property type="match status" value="1"/>
</dbReference>
<keyword evidence="5" id="KW-1185">Reference proteome</keyword>
<evidence type="ECO:0000313" key="5">
    <source>
        <dbReference type="Proteomes" id="UP000316008"/>
    </source>
</evidence>
<sequence>MSSTILNSRKFTVAGRIDASFTPESTESLEKVSNLEVELWQKSPMDIFFLGRGSTNDEGDFQITFTVNDEPKYLIEGRIENVFAKVYYQGTLVSGENPYIDDDTTLRPIKDIVLKEGYTHVGSYSIPITAFEFPVNTSAIEVAKKETTSRNSILFEIKEAEGERRLLPVGYDCSFTGSIGSSPAKNLFTSTQQTIKEGYVELVVPEFPVSTKTGDEFIVKTKINGAPSSLSENVYWKVATPDLSKVLYTMNSNLTIRDGRLCVCGNGDYYPTALTPIGIDNVTRIGIDPDGTLFMYDEVLDQWTTYPALTFYQFQYPENLTLFEDGMYEAGDPAGTITSGHLGGDGTFAPFSISVENPGVFPIDVDVIVSDPTNDNVLFSKIIEGLLPGSKNFVPIATLPFKEAIPYSPSIEEIETISGVTFSVDLVDFLGDEGLDTLDSLKKAGPIRYIDGLPTATESELTLLQAHIDLYTVNTNATQNQDLIDKGYDNLSKIAETSKETFIPDAESAGLTIYSAAKLHNTVVQNQKLLSNLLSAKMGDYALKTPSIPDLLNSNFASTAFSKFINRCECEDCTSAVSPFSYLVDLLKYGAKHISKSGTPSYTPVNYDAFLTLLEGYFFQPFGSFSVDCDTLHKEYCRLRLVTEILEQYVATKTLPTEVLERLENDRKNFLLLTYKTILTQAGTSYEELRSIIAIQDVDEKKSAAQRFADKLGILLYTPLSTTQYTADRMWLTFDNGIPEQELTAENLEIIYGFRNTERNVLTNPAEALMLTWKNAYLRELWKSADYFFSEYSREGVKPEDDLTFKANWKPIIDPDMIGRGDMTYESSDFALALWRHRKEDTDTFLNRFVTDAGILIRTSADISGRILRVPGINLSGVIFLDNKIRIKDPADLLFKEFNIYNTSLNEASTDIVLKKSTPDVTQSVLFQPHGNTPVMRYDSVLSVINNLSEVSLVTLTWSEPVIQNYLSGGIVKLISSGSADTYSNDGLGTYNITSITVNSERTEVQLVLSADLSSEFIAGNISFIYEVEVALDTTTIPDPEKTCDTLFDTESSYTYLDPAIASPFNYRVWNAPTTWPASIDSEPTYYTKLKKLYEIIRSGDPDPIYMQLVTENLHTNTFGFNQLMENLLACEQFLNSMYSVEKPELSKLYQTASILRNCARTKLDALWVKEEIKYIRTGGTYPEKLMLDGRFFWKSLNEPSSGSWDPSLQTIPITVVPISSMDVPIIDPELVSRNQLLISPDAKPYVDLYDDRKRQLDDKRNEYFSLLSSFDADGFKLIFNEINTGSQSTPYDIDPPYTGMTQLIAAFQSNDAFVKQKAVEVLSEAFALTPDEFSLIIPVMQAYEDSDPSNQPTIAELRSVTDLLVTACKRKQFYFTDNLESAWIEEEVDWAGGPIKYYNVLQLQMDPIRGSSQNRSSWQQTLARWNRVPTVFPDIVPPENIKEFVSGEVIHDLWIDRKNVLDYTYTELTTLFSATHTFGDLFNNYRDILLSDIVRRKYGTPSTTYYPYFTALFEKEDAGEDIRPYLNQLNVRISEYRVLREIYTVLKNGAETSPTSQSNLLPSEFDSLINIFIRIQTSNSQYFTLVEQEYINNIVLAGDDFQNYTPAIIDFPIKLVQETEQWRSPNADKKAWKDTLNTRIERKEKVAEEWNTVIEETEDITLPVMRDALIQALRNNCESLDDAAERIAKTLFIETKDNCCVKHSRVSHAIETIQGLIFALESGVYDNYLTGFSLTAPNFDKEWQWLGSYATWRSAVFTYIYPENLLYPTLKRKQSPAFIELADTIQNANRFTPIDACKAAKKYQTYFEDIQNLKLVCTANTDAYIFRKDPLDCCGDTNNSMREYMTFYFGQSTLTNKVYYSTKAFYATDPNEHDFWIEIPIREKATILGCLPISSEFDDNGKATDAALWLFYTFKEDGEFKLAYLKKDLMTAGSEWAEEETIELPDLTDVSYITDISSSSVFIDASRITNASDVLNKVTICQNSADWDFIYFVFSYTRADGSLRHVQVRYWSKDDYFDKSLGSIIFFDTESSYPITAVKHSVASSIANLDPQTGITLVFDNEIQTGIYGGLTGFTPMLPVSRYIQGIVGAYKKDLSEDHFIIANRNSSGLTTYQEVYFTYSILPYSIDMHEQILSTVPFAQNVLSIAPRFNSSIWESANAITVYNNNLLTGVTFRNDISGVLGNAMIFALAPEKSVTVQIESGDCVDNFDLRTSNIKLHMRANLNAPQGSPIGSLYRTSTIKEVLYEAYYFVPMLIALDQQQRGDYPTALSWYQSVYDYTNNMAHKRKIFYGLVLEESIVNVFDRPADWLLDPLNPHLIAQTRTNAYTKYTLMNIIQCMTAYGDREFTIDTIETVPNARKLYTEVLDLLKVSELNVKPSQCYTSSHACFQTAVETPVDFYWANMFAEVQSELESLNDVALIEEASEHLVGIFNGELETDAKFTNAFDYLKDFKNTHPAPAADSVTGLMDGISNRMNDAYRYLFADIDTQAFNNVVGSHFTNTLATLAATTPDQIGLPENSTQISWLLDPVPDNAQSLVFHFADDTGAQLLKNPDFAYNPFQPTSAALQGNLVFGNASVLYQPFLYTEDYVPFVDYAFCLPTNPVYQALELKANLELFKIHNCRNIAGMERSLDIFAAPTDSVSGVPVIGAGGNLVLPGVANLAPSQYRFRVLIERAKQLVSQAQQLESQFLSTLEKEDAENYSQLRARQDLQTAKATVKLQDMRVKQALNEETVADLQLDKVQFIQDNYNNWINAGLNGYETASIALLTTSIAVSQGLAIMTAAATIATSTDPRANAAAILQNVVTGLNIFSGSLSSLSGLNSQLASYARRQQEWQFQSDLTGYDISIANQQIKIAEQNTRIVSQEREIASMNMDHATDTLEFLKTKFTNAELYRWMGNVLERTYSYMLSIATAVARTAEQQYYFEQQEQAGPFILNDYWEVPQTGALALTGGGVDRRGLTGSARLLQDLTRLDQYAFETTKRKLQMTKIISLGQNFPDAFQTFRETGVLNFDLTNRLFDYDFPGHYLRLINGMKVSVIGLVPVYDNIKATLTAGTTSYTVIEANNTFQRIPIRRMETDQVALTGASRATGLFELQPMQNEFLNPFEGMGVESHWEFKMPKFSNRMDFTNIADVVIEVEYTALDSFQYRFQVLQDIDNTLGFSKGFSFKNDFPDQWYELAQAQEGSPSFYVDFELKREMFPQGVENIRLDGSNVLLHFARKDGFTDEVSIADFSLITAGSNTQPMDGVTVNGTFSANALSNVLNTQSPAAPFVKLRLAFANTPINRELFSQENVTDILLLVSCKADLPVYPL</sequence>
<reference evidence="4 5" key="1">
    <citation type="submission" date="2019-07" db="EMBL/GenBank/DDBJ databases">
        <authorList>
            <person name="Huq M.A."/>
        </authorList>
    </citation>
    <scope>NUCLEOTIDE SEQUENCE [LARGE SCALE GENOMIC DNA]</scope>
    <source>
        <strain evidence="4 5">MAH-3</strain>
    </source>
</reference>
<organism evidence="4 5">
    <name type="scientific">Fluviicola chungangensis</name>
    <dbReference type="NCBI Taxonomy" id="2597671"/>
    <lineage>
        <taxon>Bacteria</taxon>
        <taxon>Pseudomonadati</taxon>
        <taxon>Bacteroidota</taxon>
        <taxon>Flavobacteriia</taxon>
        <taxon>Flavobacteriales</taxon>
        <taxon>Crocinitomicaceae</taxon>
        <taxon>Fluviicola</taxon>
    </lineage>
</organism>
<dbReference type="RefSeq" id="WP_144332845.1">
    <property type="nucleotide sequence ID" value="NZ_VLPL01000004.1"/>
</dbReference>
<feature type="coiled-coil region" evidence="1">
    <location>
        <begin position="1641"/>
        <end position="1691"/>
    </location>
</feature>
<comment type="caution">
    <text evidence="4">The sequence shown here is derived from an EMBL/GenBank/DDBJ whole genome shotgun (WGS) entry which is preliminary data.</text>
</comment>
<gene>
    <name evidence="4" type="ORF">FO442_09000</name>
</gene>
<keyword evidence="1" id="KW-0175">Coiled coil</keyword>